<gene>
    <name evidence="9" type="primary">tsaC</name>
    <name evidence="11" type="ordered locus">Thicy_1664</name>
</gene>
<evidence type="ECO:0000256" key="1">
    <source>
        <dbReference type="ARBA" id="ARBA00004496"/>
    </source>
</evidence>
<name>F6DBL9_THICA</name>
<keyword evidence="2 9" id="KW-0963">Cytoplasm</keyword>
<dbReference type="GO" id="GO:0005737">
    <property type="term" value="C:cytoplasm"/>
    <property type="evidence" value="ECO:0007669"/>
    <property type="project" value="UniProtKB-SubCell"/>
</dbReference>
<dbReference type="GO" id="GO:0006450">
    <property type="term" value="P:regulation of translational fidelity"/>
    <property type="evidence" value="ECO:0007669"/>
    <property type="project" value="TreeGrafter"/>
</dbReference>
<keyword evidence="5 9" id="KW-0548">Nucleotidyltransferase</keyword>
<dbReference type="Gene3D" id="3.90.870.10">
    <property type="entry name" value="DHBP synthase"/>
    <property type="match status" value="1"/>
</dbReference>
<evidence type="ECO:0000256" key="2">
    <source>
        <dbReference type="ARBA" id="ARBA00022490"/>
    </source>
</evidence>
<dbReference type="KEGG" id="tcy:Thicy_1664"/>
<accession>F6DBL9</accession>
<keyword evidence="6 9" id="KW-0547">Nucleotide-binding</keyword>
<dbReference type="PANTHER" id="PTHR17490:SF18">
    <property type="entry name" value="THREONYLCARBAMOYL-AMP SYNTHASE"/>
    <property type="match status" value="1"/>
</dbReference>
<evidence type="ECO:0000256" key="5">
    <source>
        <dbReference type="ARBA" id="ARBA00022695"/>
    </source>
</evidence>
<comment type="function">
    <text evidence="9">Required for the formation of a threonylcarbamoyl group on adenosine at position 37 (t(6)A37) in tRNAs that read codons beginning with adenine. Catalyzes the conversion of L-threonine, HCO(3)(-)/CO(2) and ATP to give threonylcarbamoyl-AMP (TC-AMP) as the acyladenylate intermediate, with the release of diphosphate.</text>
</comment>
<dbReference type="OrthoDB" id="9814580at2"/>
<protein>
    <recommendedName>
        <fullName evidence="9">Threonylcarbamoyl-AMP synthase</fullName>
        <shortName evidence="9">TC-AMP synthase</shortName>
        <ecNumber evidence="9">2.7.7.87</ecNumber>
    </recommendedName>
    <alternativeName>
        <fullName evidence="9">L-threonylcarbamoyladenylate synthase</fullName>
    </alternativeName>
    <alternativeName>
        <fullName evidence="9">t(6)A37 threonylcarbamoyladenosine biosynthesis protein TsaC</fullName>
    </alternativeName>
    <alternativeName>
        <fullName evidence="9">tRNA threonylcarbamoyladenosine biosynthesis protein TsaC</fullName>
    </alternativeName>
</protein>
<keyword evidence="12" id="KW-1185">Reference proteome</keyword>
<evidence type="ECO:0000256" key="9">
    <source>
        <dbReference type="HAMAP-Rule" id="MF_01852"/>
    </source>
</evidence>
<dbReference type="HOGENOM" id="CLU_031397_6_0_6"/>
<keyword evidence="7 9" id="KW-0067">ATP-binding</keyword>
<dbReference type="InterPro" id="IPR050156">
    <property type="entry name" value="TC-AMP_synthase_SUA5"/>
</dbReference>
<dbReference type="GO" id="GO:0061710">
    <property type="term" value="F:L-threonylcarbamoyladenylate synthase"/>
    <property type="evidence" value="ECO:0007669"/>
    <property type="project" value="UniProtKB-EC"/>
</dbReference>
<dbReference type="EMBL" id="CP002776">
    <property type="protein sequence ID" value="AEG32421.1"/>
    <property type="molecule type" value="Genomic_DNA"/>
</dbReference>
<dbReference type="PROSITE" id="PS51163">
    <property type="entry name" value="YRDC"/>
    <property type="match status" value="1"/>
</dbReference>
<dbReference type="eggNOG" id="COG0009">
    <property type="taxonomic scope" value="Bacteria"/>
</dbReference>
<dbReference type="AlphaFoldDB" id="F6DBL9"/>
<feature type="domain" description="YrdC-like" evidence="10">
    <location>
        <begin position="1"/>
        <end position="173"/>
    </location>
</feature>
<dbReference type="Pfam" id="PF01300">
    <property type="entry name" value="Sua5_yciO_yrdC"/>
    <property type="match status" value="1"/>
</dbReference>
<dbReference type="InterPro" id="IPR023535">
    <property type="entry name" value="TC-AMP_synthase"/>
</dbReference>
<evidence type="ECO:0000256" key="7">
    <source>
        <dbReference type="ARBA" id="ARBA00022840"/>
    </source>
</evidence>
<comment type="subcellular location">
    <subcellularLocation>
        <location evidence="1 9">Cytoplasm</location>
    </subcellularLocation>
</comment>
<proteinExistence type="inferred from homology"/>
<dbReference type="GO" id="GO:0003725">
    <property type="term" value="F:double-stranded RNA binding"/>
    <property type="evidence" value="ECO:0007669"/>
    <property type="project" value="InterPro"/>
</dbReference>
<evidence type="ECO:0000256" key="4">
    <source>
        <dbReference type="ARBA" id="ARBA00022694"/>
    </source>
</evidence>
<evidence type="ECO:0000313" key="11">
    <source>
        <dbReference type="EMBL" id="AEG32421.1"/>
    </source>
</evidence>
<comment type="catalytic activity">
    <reaction evidence="8 9">
        <text>L-threonine + hydrogencarbonate + ATP = L-threonylcarbamoyladenylate + diphosphate + H2O</text>
        <dbReference type="Rhea" id="RHEA:36407"/>
        <dbReference type="ChEBI" id="CHEBI:15377"/>
        <dbReference type="ChEBI" id="CHEBI:17544"/>
        <dbReference type="ChEBI" id="CHEBI:30616"/>
        <dbReference type="ChEBI" id="CHEBI:33019"/>
        <dbReference type="ChEBI" id="CHEBI:57926"/>
        <dbReference type="ChEBI" id="CHEBI:73682"/>
        <dbReference type="EC" id="2.7.7.87"/>
    </reaction>
</comment>
<keyword evidence="3 9" id="KW-0808">Transferase</keyword>
<evidence type="ECO:0000256" key="8">
    <source>
        <dbReference type="ARBA" id="ARBA00048366"/>
    </source>
</evidence>
<reference evidence="11 12" key="1">
    <citation type="submission" date="2011-05" db="EMBL/GenBank/DDBJ databases">
        <title>Complete sequence of Thioalkalimicrobium cyclicum ALM1.</title>
        <authorList>
            <consortium name="US DOE Joint Genome Institute"/>
            <person name="Lucas S."/>
            <person name="Han J."/>
            <person name="Lapidus A."/>
            <person name="Cheng J.-F."/>
            <person name="Goodwin L."/>
            <person name="Pitluck S."/>
            <person name="Peters L."/>
            <person name="Mikhailova N."/>
            <person name="Davenport K."/>
            <person name="Han C."/>
            <person name="Tapia R."/>
            <person name="Land M."/>
            <person name="Hauser L."/>
            <person name="Kyrpides N."/>
            <person name="Ivanova N."/>
            <person name="Pagani I."/>
            <person name="Kappler U."/>
            <person name="Woyke T."/>
        </authorList>
    </citation>
    <scope>NUCLEOTIDE SEQUENCE [LARGE SCALE GENOMIC DNA]</scope>
    <source>
        <strain evidence="12">DSM 14477 / JCM 11371 / ALM1</strain>
    </source>
</reference>
<keyword evidence="4 9" id="KW-0819">tRNA processing</keyword>
<evidence type="ECO:0000256" key="3">
    <source>
        <dbReference type="ARBA" id="ARBA00022679"/>
    </source>
</evidence>
<dbReference type="PANTHER" id="PTHR17490">
    <property type="entry name" value="SUA5"/>
    <property type="match status" value="1"/>
</dbReference>
<comment type="similarity">
    <text evidence="9">Belongs to the SUA5 family. TsaC subfamily.</text>
</comment>
<dbReference type="GO" id="GO:0005524">
    <property type="term" value="F:ATP binding"/>
    <property type="evidence" value="ECO:0007669"/>
    <property type="project" value="UniProtKB-UniRule"/>
</dbReference>
<evidence type="ECO:0000256" key="6">
    <source>
        <dbReference type="ARBA" id="ARBA00022741"/>
    </source>
</evidence>
<dbReference type="InterPro" id="IPR006070">
    <property type="entry name" value="Sua5-like_dom"/>
</dbReference>
<evidence type="ECO:0000259" key="10">
    <source>
        <dbReference type="PROSITE" id="PS51163"/>
    </source>
</evidence>
<dbReference type="EC" id="2.7.7.87" evidence="9"/>
<sequence>MLPTVFAYPTEAVYGLGCNPLDEQAVLEILRLKQRPVEKGLILVAADMTALKKFADVFNPQWSDKLQQAWSDTQRAVTWVVPKTLSCPNWISGQHQSVAVRVSHHPLVKTLAQAMPDGVLVSTSANPAAFVPARSETEVIAYFGADLPCISGELGGLTQPSEIWDAQTLARLR</sequence>
<dbReference type="RefSeq" id="WP_013836190.1">
    <property type="nucleotide sequence ID" value="NC_015581.1"/>
</dbReference>
<evidence type="ECO:0000313" key="12">
    <source>
        <dbReference type="Proteomes" id="UP000009232"/>
    </source>
</evidence>
<organism evidence="11 12">
    <name type="scientific">Thiomicrospira cyclica (strain DSM 14477 / JCM 11371 / ALM1)</name>
    <name type="common">Thioalkalimicrobium cyclicum</name>
    <dbReference type="NCBI Taxonomy" id="717773"/>
    <lineage>
        <taxon>Bacteria</taxon>
        <taxon>Pseudomonadati</taxon>
        <taxon>Pseudomonadota</taxon>
        <taxon>Gammaproteobacteria</taxon>
        <taxon>Thiotrichales</taxon>
        <taxon>Piscirickettsiaceae</taxon>
        <taxon>Thiomicrospira</taxon>
    </lineage>
</organism>
<dbReference type="STRING" id="717773.Thicy_1664"/>
<dbReference type="Proteomes" id="UP000009232">
    <property type="component" value="Chromosome"/>
</dbReference>
<dbReference type="SUPFAM" id="SSF55821">
    <property type="entry name" value="YrdC/RibB"/>
    <property type="match status" value="1"/>
</dbReference>
<dbReference type="InterPro" id="IPR017945">
    <property type="entry name" value="DHBP_synth_RibB-like_a/b_dom"/>
</dbReference>
<dbReference type="GO" id="GO:0002949">
    <property type="term" value="P:tRNA threonylcarbamoyladenosine modification"/>
    <property type="evidence" value="ECO:0007669"/>
    <property type="project" value="UniProtKB-UniRule"/>
</dbReference>
<dbReference type="HAMAP" id="MF_01852">
    <property type="entry name" value="TsaC"/>
    <property type="match status" value="1"/>
</dbReference>
<dbReference type="GO" id="GO:0000049">
    <property type="term" value="F:tRNA binding"/>
    <property type="evidence" value="ECO:0007669"/>
    <property type="project" value="TreeGrafter"/>
</dbReference>